<sequence length="201" mass="22239">MDYINTIDQLEAIYGKPGAPSLRKVVPQMTPLYRKWIMASRFCVLTTVGPEGTDGSPRGDEGPVVMELDAKTLALPDWRGNNRIDSLRNIVRDNRVSLMFMVPGSNNVIRVNGTAQLTDDAELRARFEKHDKQPATVIVITIAEIYSQCARALIRSKTWTSGDESADLPTVGQLLAEATDGAEGGETYDREWGPRAAKTMW</sequence>
<dbReference type="Pfam" id="PF01243">
    <property type="entry name" value="PNPOx_N"/>
    <property type="match status" value="1"/>
</dbReference>
<dbReference type="InterPro" id="IPR012349">
    <property type="entry name" value="Split_barrel_FMN-bd"/>
</dbReference>
<evidence type="ECO:0000313" key="3">
    <source>
        <dbReference type="EMBL" id="MQQ08778.1"/>
    </source>
</evidence>
<dbReference type="Gene3D" id="2.30.110.10">
    <property type="entry name" value="Electron Transport, Fmn-binding Protein, Chain A"/>
    <property type="match status" value="1"/>
</dbReference>
<organism evidence="3 4">
    <name type="scientific">Tritonibacter litoralis</name>
    <dbReference type="NCBI Taxonomy" id="2662264"/>
    <lineage>
        <taxon>Bacteria</taxon>
        <taxon>Pseudomonadati</taxon>
        <taxon>Pseudomonadota</taxon>
        <taxon>Alphaproteobacteria</taxon>
        <taxon>Rhodobacterales</taxon>
        <taxon>Paracoccaceae</taxon>
        <taxon>Tritonibacter</taxon>
    </lineage>
</organism>
<dbReference type="EMBL" id="WIBF01000005">
    <property type="protein sequence ID" value="MQQ08778.1"/>
    <property type="molecule type" value="Genomic_DNA"/>
</dbReference>
<name>A0A843YG27_9RHOB</name>
<dbReference type="RefSeq" id="WP_153215722.1">
    <property type="nucleotide sequence ID" value="NZ_WIBF01000005.1"/>
</dbReference>
<protein>
    <submittedName>
        <fullName evidence="3">Pyridoxamine 5'-phosphate oxidase family protein</fullName>
    </submittedName>
</protein>
<dbReference type="InterPro" id="IPR024029">
    <property type="entry name" value="Pyridox_Oxase_FMN-dep"/>
</dbReference>
<proteinExistence type="predicted"/>
<dbReference type="SUPFAM" id="SSF50475">
    <property type="entry name" value="FMN-binding split barrel"/>
    <property type="match status" value="1"/>
</dbReference>
<dbReference type="Proteomes" id="UP000444174">
    <property type="component" value="Unassembled WGS sequence"/>
</dbReference>
<gene>
    <name evidence="3" type="ORF">GFB49_09960</name>
</gene>
<dbReference type="PANTHER" id="PTHR42815:SF2">
    <property type="entry name" value="FAD-BINDING, PUTATIVE (AFU_ORTHOLOGUE AFUA_6G07600)-RELATED"/>
    <property type="match status" value="1"/>
</dbReference>
<evidence type="ECO:0000259" key="2">
    <source>
        <dbReference type="Pfam" id="PF01243"/>
    </source>
</evidence>
<dbReference type="AlphaFoldDB" id="A0A843YG27"/>
<evidence type="ECO:0000313" key="4">
    <source>
        <dbReference type="Proteomes" id="UP000444174"/>
    </source>
</evidence>
<dbReference type="PANTHER" id="PTHR42815">
    <property type="entry name" value="FAD-BINDING, PUTATIVE (AFU_ORTHOLOGUE AFUA_6G07600)-RELATED"/>
    <property type="match status" value="1"/>
</dbReference>
<reference evidence="3 4" key="1">
    <citation type="submission" date="2019-10" db="EMBL/GenBank/DDBJ databases">
        <title>Epibacterium sp. nov., isolated from seawater.</title>
        <authorList>
            <person name="Zhang X."/>
            <person name="Li N."/>
        </authorList>
    </citation>
    <scope>NUCLEOTIDE SEQUENCE [LARGE SCALE GENOMIC DNA]</scope>
    <source>
        <strain evidence="3 4">SM1979</strain>
    </source>
</reference>
<feature type="domain" description="Pyridoxamine 5'-phosphate oxidase N-terminal" evidence="2">
    <location>
        <begin position="29"/>
        <end position="149"/>
    </location>
</feature>
<comment type="caution">
    <text evidence="3">The sequence shown here is derived from an EMBL/GenBank/DDBJ whole genome shotgun (WGS) entry which is preliminary data.</text>
</comment>
<accession>A0A843YG27</accession>
<dbReference type="NCBIfam" id="TIGR04025">
    <property type="entry name" value="PPOX_FMN_DR2398"/>
    <property type="match status" value="1"/>
</dbReference>
<feature type="region of interest" description="Disordered" evidence="1">
    <location>
        <begin position="182"/>
        <end position="201"/>
    </location>
</feature>
<keyword evidence="4" id="KW-1185">Reference proteome</keyword>
<evidence type="ECO:0000256" key="1">
    <source>
        <dbReference type="SAM" id="MobiDB-lite"/>
    </source>
</evidence>
<dbReference type="InterPro" id="IPR011576">
    <property type="entry name" value="Pyridox_Oxase_N"/>
</dbReference>